<reference evidence="2 3" key="1">
    <citation type="submission" date="2015-01" db="EMBL/GenBank/DDBJ databases">
        <title>Evolution of Trichinella species and genotypes.</title>
        <authorList>
            <person name="Korhonen P.K."/>
            <person name="Edoardo P."/>
            <person name="Giuseppe L.R."/>
            <person name="Gasser R.B."/>
        </authorList>
    </citation>
    <scope>NUCLEOTIDE SEQUENCE [LARGE SCALE GENOMIC DNA]</scope>
    <source>
        <strain evidence="2">ISS13</strain>
    </source>
</reference>
<accession>A0A0V1DQV7</accession>
<protein>
    <submittedName>
        <fullName evidence="2">Uncharacterized protein</fullName>
    </submittedName>
</protein>
<name>A0A0V1DQV7_TRIPS</name>
<organism evidence="2 3">
    <name type="scientific">Trichinella pseudospiralis</name>
    <name type="common">Parasitic roundworm</name>
    <dbReference type="NCBI Taxonomy" id="6337"/>
    <lineage>
        <taxon>Eukaryota</taxon>
        <taxon>Metazoa</taxon>
        <taxon>Ecdysozoa</taxon>
        <taxon>Nematoda</taxon>
        <taxon>Enoplea</taxon>
        <taxon>Dorylaimia</taxon>
        <taxon>Trichinellida</taxon>
        <taxon>Trichinellidae</taxon>
        <taxon>Trichinella</taxon>
    </lineage>
</organism>
<comment type="caution">
    <text evidence="2">The sequence shown here is derived from an EMBL/GenBank/DDBJ whole genome shotgun (WGS) entry which is preliminary data.</text>
</comment>
<proteinExistence type="predicted"/>
<dbReference type="Proteomes" id="UP000054632">
    <property type="component" value="Unassembled WGS sequence"/>
</dbReference>
<gene>
    <name evidence="1" type="ORF">T4A_10283</name>
    <name evidence="2" type="ORF">T4A_3590</name>
</gene>
<dbReference type="EMBL" id="JYDR01000870">
    <property type="protein sequence ID" value="KRY63803.1"/>
    <property type="molecule type" value="Genomic_DNA"/>
</dbReference>
<dbReference type="AlphaFoldDB" id="A0A0V1DQV7"/>
<evidence type="ECO:0000313" key="1">
    <source>
        <dbReference type="EMBL" id="KRY63581.1"/>
    </source>
</evidence>
<evidence type="ECO:0000313" key="3">
    <source>
        <dbReference type="Proteomes" id="UP000054632"/>
    </source>
</evidence>
<sequence>MNRSGLGTYVELCRFLLVFHSLMLRGLDHHEKYHRHTAPPSEEFVPNFPLRDVVS</sequence>
<dbReference type="EMBL" id="JYDR01001076">
    <property type="protein sequence ID" value="KRY63581.1"/>
    <property type="molecule type" value="Genomic_DNA"/>
</dbReference>
<evidence type="ECO:0000313" key="2">
    <source>
        <dbReference type="EMBL" id="KRY63803.1"/>
    </source>
</evidence>